<feature type="transmembrane region" description="Helical" evidence="1">
    <location>
        <begin position="12"/>
        <end position="33"/>
    </location>
</feature>
<keyword evidence="4" id="KW-1185">Reference proteome</keyword>
<feature type="transmembrane region" description="Helical" evidence="1">
    <location>
        <begin position="160"/>
        <end position="181"/>
    </location>
</feature>
<feature type="domain" description="DUF6533" evidence="2">
    <location>
        <begin position="14"/>
        <end position="59"/>
    </location>
</feature>
<evidence type="ECO:0000313" key="3">
    <source>
        <dbReference type="EMBL" id="TFK35851.1"/>
    </source>
</evidence>
<organism evidence="3 4">
    <name type="scientific">Crucibulum laeve</name>
    <dbReference type="NCBI Taxonomy" id="68775"/>
    <lineage>
        <taxon>Eukaryota</taxon>
        <taxon>Fungi</taxon>
        <taxon>Dikarya</taxon>
        <taxon>Basidiomycota</taxon>
        <taxon>Agaricomycotina</taxon>
        <taxon>Agaricomycetes</taxon>
        <taxon>Agaricomycetidae</taxon>
        <taxon>Agaricales</taxon>
        <taxon>Agaricineae</taxon>
        <taxon>Nidulariaceae</taxon>
        <taxon>Crucibulum</taxon>
    </lineage>
</organism>
<dbReference type="Proteomes" id="UP000308652">
    <property type="component" value="Unassembled WGS sequence"/>
</dbReference>
<sequence>MDSESNAKVPGMAYLIAATNVVLIYDYICTLDLEVTYIWSRPWSLGSVLFLINRYTPFVDTALSLYLLRTVITPESCLIHYRIMSWFIAMGMTVSEWILMLRTIAMWKRKKSIVILVAILALCTNIPGLVVTELEMRSLEFTPIPEFRVYGCNLYKASKIIIVSYLVILLSETVIVVLTMIKGYEHIRRSTSPWVIQMYRDGLLFYIYILMFTLGNVIVPIVAQLNYKNILANPQRVFHSILCSRVIFGILEKRSNGIDSSHPMALQDHRDANVNSLVLTSIIETLDAWEPDNNIINTVDERDWTE</sequence>
<accession>A0A5C3M437</accession>
<dbReference type="AlphaFoldDB" id="A0A5C3M437"/>
<feature type="transmembrane region" description="Helical" evidence="1">
    <location>
        <begin position="202"/>
        <end position="223"/>
    </location>
</feature>
<keyword evidence="1" id="KW-0812">Transmembrane</keyword>
<keyword evidence="1" id="KW-1133">Transmembrane helix</keyword>
<dbReference type="OrthoDB" id="3341843at2759"/>
<dbReference type="InterPro" id="IPR045340">
    <property type="entry name" value="DUF6533"/>
</dbReference>
<protein>
    <recommendedName>
        <fullName evidence="2">DUF6533 domain-containing protein</fullName>
    </recommendedName>
</protein>
<reference evidence="3 4" key="1">
    <citation type="journal article" date="2019" name="Nat. Ecol. Evol.">
        <title>Megaphylogeny resolves global patterns of mushroom evolution.</title>
        <authorList>
            <person name="Varga T."/>
            <person name="Krizsan K."/>
            <person name="Foldi C."/>
            <person name="Dima B."/>
            <person name="Sanchez-Garcia M."/>
            <person name="Sanchez-Ramirez S."/>
            <person name="Szollosi G.J."/>
            <person name="Szarkandi J.G."/>
            <person name="Papp V."/>
            <person name="Albert L."/>
            <person name="Andreopoulos W."/>
            <person name="Angelini C."/>
            <person name="Antonin V."/>
            <person name="Barry K.W."/>
            <person name="Bougher N.L."/>
            <person name="Buchanan P."/>
            <person name="Buyck B."/>
            <person name="Bense V."/>
            <person name="Catcheside P."/>
            <person name="Chovatia M."/>
            <person name="Cooper J."/>
            <person name="Damon W."/>
            <person name="Desjardin D."/>
            <person name="Finy P."/>
            <person name="Geml J."/>
            <person name="Haridas S."/>
            <person name="Hughes K."/>
            <person name="Justo A."/>
            <person name="Karasinski D."/>
            <person name="Kautmanova I."/>
            <person name="Kiss B."/>
            <person name="Kocsube S."/>
            <person name="Kotiranta H."/>
            <person name="LaButti K.M."/>
            <person name="Lechner B.E."/>
            <person name="Liimatainen K."/>
            <person name="Lipzen A."/>
            <person name="Lukacs Z."/>
            <person name="Mihaltcheva S."/>
            <person name="Morgado L.N."/>
            <person name="Niskanen T."/>
            <person name="Noordeloos M.E."/>
            <person name="Ohm R.A."/>
            <person name="Ortiz-Santana B."/>
            <person name="Ovrebo C."/>
            <person name="Racz N."/>
            <person name="Riley R."/>
            <person name="Savchenko A."/>
            <person name="Shiryaev A."/>
            <person name="Soop K."/>
            <person name="Spirin V."/>
            <person name="Szebenyi C."/>
            <person name="Tomsovsky M."/>
            <person name="Tulloss R.E."/>
            <person name="Uehling J."/>
            <person name="Grigoriev I.V."/>
            <person name="Vagvolgyi C."/>
            <person name="Papp T."/>
            <person name="Martin F.M."/>
            <person name="Miettinen O."/>
            <person name="Hibbett D.S."/>
            <person name="Nagy L.G."/>
        </authorList>
    </citation>
    <scope>NUCLEOTIDE SEQUENCE [LARGE SCALE GENOMIC DNA]</scope>
    <source>
        <strain evidence="3 4">CBS 166.37</strain>
    </source>
</reference>
<evidence type="ECO:0000259" key="2">
    <source>
        <dbReference type="Pfam" id="PF20151"/>
    </source>
</evidence>
<dbReference type="EMBL" id="ML213618">
    <property type="protein sequence ID" value="TFK35851.1"/>
    <property type="molecule type" value="Genomic_DNA"/>
</dbReference>
<evidence type="ECO:0000256" key="1">
    <source>
        <dbReference type="SAM" id="Phobius"/>
    </source>
</evidence>
<feature type="transmembrane region" description="Helical" evidence="1">
    <location>
        <begin position="79"/>
        <end position="101"/>
    </location>
</feature>
<dbReference type="Pfam" id="PF20151">
    <property type="entry name" value="DUF6533"/>
    <property type="match status" value="1"/>
</dbReference>
<gene>
    <name evidence="3" type="ORF">BDQ12DRAFT_687671</name>
</gene>
<keyword evidence="1" id="KW-0472">Membrane</keyword>
<evidence type="ECO:0000313" key="4">
    <source>
        <dbReference type="Proteomes" id="UP000308652"/>
    </source>
</evidence>
<proteinExistence type="predicted"/>
<feature type="transmembrane region" description="Helical" evidence="1">
    <location>
        <begin position="113"/>
        <end position="131"/>
    </location>
</feature>
<name>A0A5C3M437_9AGAR</name>